<gene>
    <name evidence="2" type="ORF">B5F24_04950</name>
</gene>
<reference evidence="3" key="1">
    <citation type="submission" date="2017-04" db="EMBL/GenBank/DDBJ databases">
        <title>Function of individual gut microbiota members based on whole genome sequencing of pure cultures obtained from chicken caecum.</title>
        <authorList>
            <person name="Medvecky M."/>
            <person name="Cejkova D."/>
            <person name="Polansky O."/>
            <person name="Karasova D."/>
            <person name="Kubasova T."/>
            <person name="Cizek A."/>
            <person name="Rychlik I."/>
        </authorList>
    </citation>
    <scope>NUCLEOTIDE SEQUENCE [LARGE SCALE GENOMIC DNA]</scope>
    <source>
        <strain evidence="3">An189</strain>
    </source>
</reference>
<evidence type="ECO:0000313" key="2">
    <source>
        <dbReference type="EMBL" id="OUP35322.1"/>
    </source>
</evidence>
<organism evidence="2 3">
    <name type="scientific">Bacteroides clarus</name>
    <dbReference type="NCBI Taxonomy" id="626929"/>
    <lineage>
        <taxon>Bacteria</taxon>
        <taxon>Pseudomonadati</taxon>
        <taxon>Bacteroidota</taxon>
        <taxon>Bacteroidia</taxon>
        <taxon>Bacteroidales</taxon>
        <taxon>Bacteroidaceae</taxon>
        <taxon>Bacteroides</taxon>
    </lineage>
</organism>
<evidence type="ECO:0000313" key="3">
    <source>
        <dbReference type="Proteomes" id="UP000196587"/>
    </source>
</evidence>
<dbReference type="EMBL" id="NFKE01000003">
    <property type="protein sequence ID" value="OUP35322.1"/>
    <property type="molecule type" value="Genomic_DNA"/>
</dbReference>
<name>A0A1Y4K1A9_9BACE</name>
<sequence>MDKRKKVASSTTNLPNYEGKDTNSSRNIRAVRKLFLSGEKFTAKRINELVGFNDARKAISELRHKEGMNIQDIRLSNGCKLYWLAEKGGCNE</sequence>
<dbReference type="Proteomes" id="UP000196587">
    <property type="component" value="Unassembled WGS sequence"/>
</dbReference>
<feature type="region of interest" description="Disordered" evidence="1">
    <location>
        <begin position="1"/>
        <end position="23"/>
    </location>
</feature>
<dbReference type="RefSeq" id="WP_087412288.1">
    <property type="nucleotide sequence ID" value="NZ_NFKE01000003.1"/>
</dbReference>
<comment type="caution">
    <text evidence="2">The sequence shown here is derived from an EMBL/GenBank/DDBJ whole genome shotgun (WGS) entry which is preliminary data.</text>
</comment>
<accession>A0A1Y4K1A9</accession>
<evidence type="ECO:0000256" key="1">
    <source>
        <dbReference type="SAM" id="MobiDB-lite"/>
    </source>
</evidence>
<dbReference type="AlphaFoldDB" id="A0A1Y4K1A9"/>
<proteinExistence type="predicted"/>
<protein>
    <submittedName>
        <fullName evidence="2">Uncharacterized protein</fullName>
    </submittedName>
</protein>